<keyword evidence="3" id="KW-1185">Reference proteome</keyword>
<feature type="compositionally biased region" description="Polar residues" evidence="1">
    <location>
        <begin position="12"/>
        <end position="25"/>
    </location>
</feature>
<sequence length="118" mass="13045">MSVISLRKSPHGYSNGSEKSQLSQSREFPGKIVYMAVIELSPVISPLAGIVTPLADSRTHHSDHRDKCAEHPSMRTKFLQGKFSAFLHRSHATPISSSWLLTDADVTVRVPAERPPQI</sequence>
<protein>
    <submittedName>
        <fullName evidence="2">Uncharacterized protein</fullName>
    </submittedName>
</protein>
<reference evidence="3" key="1">
    <citation type="submission" date="2024-04" db="EMBL/GenBank/DDBJ databases">
        <title>Salinicola lusitanus LLJ914,a marine bacterium isolated from the Okinawa Trough.</title>
        <authorList>
            <person name="Li J."/>
        </authorList>
    </citation>
    <scope>NUCLEOTIDE SEQUENCE [LARGE SCALE GENOMIC DNA]</scope>
</reference>
<name>A0AAW0MY86_9GOBI</name>
<organism evidence="2 3">
    <name type="scientific">Mugilogobius chulae</name>
    <name type="common">yellowstripe goby</name>
    <dbReference type="NCBI Taxonomy" id="88201"/>
    <lineage>
        <taxon>Eukaryota</taxon>
        <taxon>Metazoa</taxon>
        <taxon>Chordata</taxon>
        <taxon>Craniata</taxon>
        <taxon>Vertebrata</taxon>
        <taxon>Euteleostomi</taxon>
        <taxon>Actinopterygii</taxon>
        <taxon>Neopterygii</taxon>
        <taxon>Teleostei</taxon>
        <taxon>Neoteleostei</taxon>
        <taxon>Acanthomorphata</taxon>
        <taxon>Gobiaria</taxon>
        <taxon>Gobiiformes</taxon>
        <taxon>Gobioidei</taxon>
        <taxon>Gobiidae</taxon>
        <taxon>Gobionellinae</taxon>
        <taxon>Mugilogobius</taxon>
    </lineage>
</organism>
<dbReference type="AlphaFoldDB" id="A0AAW0MY86"/>
<feature type="region of interest" description="Disordered" evidence="1">
    <location>
        <begin position="1"/>
        <end position="25"/>
    </location>
</feature>
<evidence type="ECO:0000313" key="2">
    <source>
        <dbReference type="EMBL" id="KAK7881488.1"/>
    </source>
</evidence>
<evidence type="ECO:0000313" key="3">
    <source>
        <dbReference type="Proteomes" id="UP001460270"/>
    </source>
</evidence>
<gene>
    <name evidence="2" type="ORF">WMY93_029897</name>
</gene>
<proteinExistence type="predicted"/>
<accession>A0AAW0MY86</accession>
<dbReference type="EMBL" id="JBBPFD010000022">
    <property type="protein sequence ID" value="KAK7881488.1"/>
    <property type="molecule type" value="Genomic_DNA"/>
</dbReference>
<comment type="caution">
    <text evidence="2">The sequence shown here is derived from an EMBL/GenBank/DDBJ whole genome shotgun (WGS) entry which is preliminary data.</text>
</comment>
<dbReference type="Proteomes" id="UP001460270">
    <property type="component" value="Unassembled WGS sequence"/>
</dbReference>
<evidence type="ECO:0000256" key="1">
    <source>
        <dbReference type="SAM" id="MobiDB-lite"/>
    </source>
</evidence>